<organism evidence="1">
    <name type="scientific">uncultured prokaryote</name>
    <dbReference type="NCBI Taxonomy" id="198431"/>
    <lineage>
        <taxon>unclassified sequences</taxon>
        <taxon>environmental samples</taxon>
    </lineage>
</organism>
<proteinExistence type="predicted"/>
<reference evidence="1" key="2">
    <citation type="submission" date="2015-07" db="EMBL/GenBank/DDBJ databases">
        <title>Plasmids, circular viruses and viroids from rat gut.</title>
        <authorList>
            <person name="Jorgensen T.J."/>
            <person name="Hansen M.A."/>
            <person name="Xu Z."/>
            <person name="Tabak M.A."/>
            <person name="Sorensen S.J."/>
            <person name="Hansen L.H."/>
        </authorList>
    </citation>
    <scope>NUCLEOTIDE SEQUENCE</scope>
    <source>
        <strain evidence="1">RGFK1259</strain>
    </source>
</reference>
<evidence type="ECO:0000313" key="1">
    <source>
        <dbReference type="EMBL" id="CRY96768.1"/>
    </source>
</evidence>
<accession>A0A0H5Q4E7</accession>
<name>A0A0H5Q4E7_9ZZZZ</name>
<reference evidence="1" key="1">
    <citation type="submission" date="2015-06" db="EMBL/GenBank/DDBJ databases">
        <authorList>
            <person name="Joergensen T."/>
        </authorList>
    </citation>
    <scope>NUCLEOTIDE SEQUENCE</scope>
    <source>
        <strain evidence="1">RGFK1259</strain>
    </source>
</reference>
<sequence>MHLLTVTIGAASNLPEDAIVNTFHFEGGSGLTGPDYENLQDMIADFYLGTPTGESYGISNMIPSAAINGTMTYKIYDLDDPKPRAPVFEEQVDGVTGWGTGPSLPTEVALVMSMHAAPTSGEIQARRRNRIYLGPLVTATVSSGLVQSVYLDRIAAAARDMLQASNASVTWTWSIWSPTNSEGYPVTGGWVDNAFDTQRRRGISATTRQLWNGSTP</sequence>
<dbReference type="AlphaFoldDB" id="A0A0H5Q4E7"/>
<dbReference type="EMBL" id="LN853829">
    <property type="protein sequence ID" value="CRY96768.1"/>
    <property type="molecule type" value="Genomic_DNA"/>
</dbReference>
<protein>
    <submittedName>
        <fullName evidence="1">Uncharacterized protein</fullName>
    </submittedName>
</protein>